<organism evidence="4 5">
    <name type="scientific">Glutamicibacter creatinolyticus</name>
    <dbReference type="NCBI Taxonomy" id="162496"/>
    <lineage>
        <taxon>Bacteria</taxon>
        <taxon>Bacillati</taxon>
        <taxon>Actinomycetota</taxon>
        <taxon>Actinomycetes</taxon>
        <taxon>Micrococcales</taxon>
        <taxon>Micrococcaceae</taxon>
        <taxon>Glutamicibacter</taxon>
    </lineage>
</organism>
<sequence length="379" mass="40477">MQFLSVSLAAFGLGSALIFPATPAAEQTPKPVDYQQCGIFDIEEDPAYPFGAQLLEDLWVDSPDGKLRVATFDVNLSAKQQGQLGADLAGGASTEAAQVARAIQQADADVVLLTGIDADEAAARSLNNQYLKHAQDGGRAVDYPYVYAGPTNKGTPSGADLDNDQVVGGPADAWGYGEFPGQGAMVLLSKHPIDAQHVQTVTKQRWSQMPGNTMPQSGLNGTIAEAMPVMESGLWDVPIKVGGSTVRVIAVQTDQVREELTHSAPRHSDQLRIVGDWLSAADYLQDDRGAAPGNHQPYVVLGELGRNHGNNQAVDDMLENLGVAEQGIHDDTNYILPADTLEIARHGSIRDQEMTPSNPGTEQPNLSGTPELLWSDLTY</sequence>
<dbReference type="Pfam" id="PF03372">
    <property type="entry name" value="Exo_endo_phos"/>
    <property type="match status" value="1"/>
</dbReference>
<feature type="compositionally biased region" description="Polar residues" evidence="1">
    <location>
        <begin position="354"/>
        <end position="368"/>
    </location>
</feature>
<feature type="chain" id="PRO_5039247828" description="Endonuclease/exonuclease/phosphatase domain-containing protein" evidence="2">
    <location>
        <begin position="25"/>
        <end position="379"/>
    </location>
</feature>
<reference evidence="4 5" key="1">
    <citation type="submission" date="2018-12" db="EMBL/GenBank/DDBJ databases">
        <title>Complete Genome Sequence of Glutamicibacter creatinolyticus strain LGCM259,isolated from an abscess of a 12-year-old mare in Italy.</title>
        <authorList>
            <person name="Santos R.G."/>
            <person name="Silva A.L."/>
            <person name="Seyffert N."/>
            <person name="Castro T.L.P."/>
            <person name="Attili A.R."/>
            <person name="Rifici C."/>
            <person name="Mazzullo G."/>
            <person name="Brenig B."/>
            <person name="Venanzi F."/>
            <person name="Azevedo V."/>
        </authorList>
    </citation>
    <scope>NUCLEOTIDE SEQUENCE [LARGE SCALE GENOMIC DNA]</scope>
    <source>
        <strain evidence="4 5">LGCM 259</strain>
    </source>
</reference>
<gene>
    <name evidence="4" type="ORF">GcLGCM259_0148</name>
</gene>
<evidence type="ECO:0000256" key="2">
    <source>
        <dbReference type="SAM" id="SignalP"/>
    </source>
</evidence>
<dbReference type="SUPFAM" id="SSF56219">
    <property type="entry name" value="DNase I-like"/>
    <property type="match status" value="1"/>
</dbReference>
<evidence type="ECO:0000259" key="3">
    <source>
        <dbReference type="Pfam" id="PF03372"/>
    </source>
</evidence>
<dbReference type="Gene3D" id="3.60.10.10">
    <property type="entry name" value="Endonuclease/exonuclease/phosphatase"/>
    <property type="match status" value="1"/>
</dbReference>
<feature type="region of interest" description="Disordered" evidence="1">
    <location>
        <begin position="349"/>
        <end position="379"/>
    </location>
</feature>
<feature type="signal peptide" evidence="2">
    <location>
        <begin position="1"/>
        <end position="24"/>
    </location>
</feature>
<evidence type="ECO:0000313" key="4">
    <source>
        <dbReference type="EMBL" id="QCY45937.1"/>
    </source>
</evidence>
<dbReference type="RefSeq" id="WP_138925449.1">
    <property type="nucleotide sequence ID" value="NZ_CP034412.1"/>
</dbReference>
<name>A0A5B7WPR4_9MICC</name>
<accession>A0A5B7WPR4</accession>
<dbReference type="GO" id="GO:0003824">
    <property type="term" value="F:catalytic activity"/>
    <property type="evidence" value="ECO:0007669"/>
    <property type="project" value="InterPro"/>
</dbReference>
<evidence type="ECO:0000313" key="5">
    <source>
        <dbReference type="Proteomes" id="UP000307000"/>
    </source>
</evidence>
<protein>
    <recommendedName>
        <fullName evidence="3">Endonuclease/exonuclease/phosphatase domain-containing protein</fullName>
    </recommendedName>
</protein>
<keyword evidence="5" id="KW-1185">Reference proteome</keyword>
<feature type="domain" description="Endonuclease/exonuclease/phosphatase" evidence="3">
    <location>
        <begin position="93"/>
        <end position="302"/>
    </location>
</feature>
<keyword evidence="2" id="KW-0732">Signal</keyword>
<dbReference type="InterPro" id="IPR005135">
    <property type="entry name" value="Endo/exonuclease/phosphatase"/>
</dbReference>
<dbReference type="KEGG" id="gcr:GcLGCM259_0148"/>
<dbReference type="InterPro" id="IPR036691">
    <property type="entry name" value="Endo/exonu/phosph_ase_sf"/>
</dbReference>
<dbReference type="EMBL" id="CP034412">
    <property type="protein sequence ID" value="QCY45937.1"/>
    <property type="molecule type" value="Genomic_DNA"/>
</dbReference>
<dbReference type="AlphaFoldDB" id="A0A5B7WPR4"/>
<proteinExistence type="predicted"/>
<evidence type="ECO:0000256" key="1">
    <source>
        <dbReference type="SAM" id="MobiDB-lite"/>
    </source>
</evidence>
<dbReference type="Proteomes" id="UP000307000">
    <property type="component" value="Chromosome"/>
</dbReference>